<dbReference type="RefSeq" id="WP_280661627.1">
    <property type="nucleotide sequence ID" value="NZ_CP120374.1"/>
</dbReference>
<dbReference type="Gene3D" id="1.10.760.10">
    <property type="entry name" value="Cytochrome c-like domain"/>
    <property type="match status" value="2"/>
</dbReference>
<evidence type="ECO:0000256" key="7">
    <source>
        <dbReference type="ARBA" id="ARBA00023004"/>
    </source>
</evidence>
<dbReference type="Proteomes" id="UP001229355">
    <property type="component" value="Chromosome 2"/>
</dbReference>
<dbReference type="EMBL" id="CP120374">
    <property type="protein sequence ID" value="WEX89656.1"/>
    <property type="molecule type" value="Genomic_DNA"/>
</dbReference>
<keyword evidence="2 8" id="KW-0349">Heme</keyword>
<evidence type="ECO:0000259" key="10">
    <source>
        <dbReference type="PROSITE" id="PS51007"/>
    </source>
</evidence>
<feature type="domain" description="Cytochrome c" evidence="10">
    <location>
        <begin position="202"/>
        <end position="320"/>
    </location>
</feature>
<dbReference type="InterPro" id="IPR051395">
    <property type="entry name" value="Cytochrome_c_Peroxidase/MauG"/>
</dbReference>
<evidence type="ECO:0000256" key="6">
    <source>
        <dbReference type="ARBA" id="ARBA00023002"/>
    </source>
</evidence>
<accession>A0ABY8DFI2</accession>
<reference evidence="11 12" key="1">
    <citation type="submission" date="2023-03" db="EMBL/GenBank/DDBJ databases">
        <authorList>
            <person name="Kaur S."/>
            <person name="Espinosa-Saiz D."/>
            <person name="Velazquez E."/>
            <person name="Menendez E."/>
            <person name="diCenzo G.C."/>
        </authorList>
    </citation>
    <scope>NUCLEOTIDE SEQUENCE [LARGE SCALE GENOMIC DNA]</scope>
    <source>
        <strain evidence="11 12">LMG 24692</strain>
    </source>
</reference>
<dbReference type="PANTHER" id="PTHR30600">
    <property type="entry name" value="CYTOCHROME C PEROXIDASE-RELATED"/>
    <property type="match status" value="1"/>
</dbReference>
<dbReference type="PROSITE" id="PS51007">
    <property type="entry name" value="CYTC"/>
    <property type="match status" value="2"/>
</dbReference>
<keyword evidence="6" id="KW-0560">Oxidoreductase</keyword>
<evidence type="ECO:0000256" key="2">
    <source>
        <dbReference type="ARBA" id="ARBA00022617"/>
    </source>
</evidence>
<dbReference type="InterPro" id="IPR036909">
    <property type="entry name" value="Cyt_c-like_dom_sf"/>
</dbReference>
<dbReference type="InterPro" id="IPR009056">
    <property type="entry name" value="Cyt_c-like_dom"/>
</dbReference>
<keyword evidence="3 8" id="KW-0479">Metal-binding</keyword>
<dbReference type="InterPro" id="IPR026259">
    <property type="entry name" value="MauG/Cytc_peroxidase"/>
</dbReference>
<feature type="chain" id="PRO_5045190334" evidence="9">
    <location>
        <begin position="33"/>
        <end position="337"/>
    </location>
</feature>
<comment type="subcellular location">
    <subcellularLocation>
        <location evidence="1">Periplasm</location>
    </subcellularLocation>
</comment>
<evidence type="ECO:0000256" key="3">
    <source>
        <dbReference type="ARBA" id="ARBA00022723"/>
    </source>
</evidence>
<evidence type="ECO:0000256" key="4">
    <source>
        <dbReference type="ARBA" id="ARBA00022729"/>
    </source>
</evidence>
<evidence type="ECO:0000256" key="9">
    <source>
        <dbReference type="SAM" id="SignalP"/>
    </source>
</evidence>
<organism evidence="11 12">
    <name type="scientific">Sinorhizobium garamanticum</name>
    <dbReference type="NCBI Taxonomy" id="680247"/>
    <lineage>
        <taxon>Bacteria</taxon>
        <taxon>Pseudomonadati</taxon>
        <taxon>Pseudomonadota</taxon>
        <taxon>Alphaproteobacteria</taxon>
        <taxon>Hyphomicrobiales</taxon>
        <taxon>Rhizobiaceae</taxon>
        <taxon>Sinorhizobium/Ensifer group</taxon>
        <taxon>Sinorhizobium</taxon>
    </lineage>
</organism>
<name>A0ABY8DFI2_9HYPH</name>
<sequence>MRRAQIHILRARLPRCLAILLSSAIVLAGAFAAPEEEPIAPIPAGRPIDSPKAALGERLFHDPRLSHGDVVACASCHTLAEGGDDGRTRSVAANGALLDFNAPTVFNVALNFRLNWRGNFRTLEEQNAAVLLDAQLMGTNWEELLSKLGTDADYLKAFAEAYRAQPDRENVLDALAVYQRSLVTPDARFDRYLRGEAGAISSEEEEGYRLFKDFGCTACHQGVNVGGNLFQKFGVFANPFDDTPPSDGDLGRFTVTGVESDRHVFRVPSLRNVAVTAPYFHDGRTASLAEAVEIMGRSQLSREIAARDVDLIVKFLGTLTGEHEDRPLAGKAERAPQ</sequence>
<evidence type="ECO:0000256" key="8">
    <source>
        <dbReference type="PROSITE-ProRule" id="PRU00433"/>
    </source>
</evidence>
<dbReference type="PANTHER" id="PTHR30600:SF7">
    <property type="entry name" value="CYTOCHROME C PEROXIDASE-RELATED"/>
    <property type="match status" value="1"/>
</dbReference>
<gene>
    <name evidence="11" type="ORF">PZN02_004959</name>
</gene>
<proteinExistence type="predicted"/>
<evidence type="ECO:0000313" key="11">
    <source>
        <dbReference type="EMBL" id="WEX89656.1"/>
    </source>
</evidence>
<evidence type="ECO:0000256" key="1">
    <source>
        <dbReference type="ARBA" id="ARBA00004418"/>
    </source>
</evidence>
<dbReference type="InterPro" id="IPR004852">
    <property type="entry name" value="Di-haem_cyt_c_peroxidsae"/>
</dbReference>
<dbReference type="SUPFAM" id="SSF46626">
    <property type="entry name" value="Cytochrome c"/>
    <property type="match status" value="2"/>
</dbReference>
<evidence type="ECO:0000256" key="5">
    <source>
        <dbReference type="ARBA" id="ARBA00022764"/>
    </source>
</evidence>
<keyword evidence="7 8" id="KW-0408">Iron</keyword>
<keyword evidence="12" id="KW-1185">Reference proteome</keyword>
<protein>
    <submittedName>
        <fullName evidence="11">C-type cytochrome</fullName>
    </submittedName>
</protein>
<dbReference type="Pfam" id="PF03150">
    <property type="entry name" value="CCP_MauG"/>
    <property type="match status" value="1"/>
</dbReference>
<feature type="domain" description="Cytochrome c" evidence="10">
    <location>
        <begin position="51"/>
        <end position="182"/>
    </location>
</feature>
<feature type="signal peptide" evidence="9">
    <location>
        <begin position="1"/>
        <end position="32"/>
    </location>
</feature>
<dbReference type="PIRSF" id="PIRSF000294">
    <property type="entry name" value="Cytochrome-c_peroxidase"/>
    <property type="match status" value="1"/>
</dbReference>
<evidence type="ECO:0000313" key="12">
    <source>
        <dbReference type="Proteomes" id="UP001229355"/>
    </source>
</evidence>
<keyword evidence="5" id="KW-0574">Periplasm</keyword>
<keyword evidence="4 9" id="KW-0732">Signal</keyword>